<feature type="region of interest" description="Disordered" evidence="6">
    <location>
        <begin position="1"/>
        <end position="29"/>
    </location>
</feature>
<accession>A0ABR7LJV2</accession>
<evidence type="ECO:0000256" key="6">
    <source>
        <dbReference type="SAM" id="MobiDB-lite"/>
    </source>
</evidence>
<keyword evidence="2" id="KW-0805">Transcription regulation</keyword>
<evidence type="ECO:0000256" key="2">
    <source>
        <dbReference type="ARBA" id="ARBA00023015"/>
    </source>
</evidence>
<dbReference type="InterPro" id="IPR014284">
    <property type="entry name" value="RNA_pol_sigma-70_dom"/>
</dbReference>
<sequence length="198" mass="21210">MWPVGGGPNDEAEALVGPAGTTDTNGASPGDLVAWARKGDQSAWAALTARYSGMVWAIARAHGLGEADAADVTQTTWLRLVERIDRIRDPERVGAWLAVTARRETVRLRRHQVGGRALPPLAATDPGPDHVCLDRERLRVVMTAIQALPELCRHVLRLFALSPGYAEVAAALDMPIGSVGPTRTRCLTSLRARLGGVL</sequence>
<organism evidence="8 9">
    <name type="scientific">Actinomadura alba</name>
    <dbReference type="NCBI Taxonomy" id="406431"/>
    <lineage>
        <taxon>Bacteria</taxon>
        <taxon>Bacillati</taxon>
        <taxon>Actinomycetota</taxon>
        <taxon>Actinomycetes</taxon>
        <taxon>Streptosporangiales</taxon>
        <taxon>Thermomonosporaceae</taxon>
        <taxon>Actinomadura</taxon>
    </lineage>
</organism>
<feature type="domain" description="RNA polymerase sigma-70 region 2" evidence="7">
    <location>
        <begin position="49"/>
        <end position="112"/>
    </location>
</feature>
<evidence type="ECO:0000256" key="4">
    <source>
        <dbReference type="ARBA" id="ARBA00023125"/>
    </source>
</evidence>
<evidence type="ECO:0000259" key="7">
    <source>
        <dbReference type="Pfam" id="PF04542"/>
    </source>
</evidence>
<comment type="similarity">
    <text evidence="1">Belongs to the sigma-70 factor family. ECF subfamily.</text>
</comment>
<protein>
    <submittedName>
        <fullName evidence="8">Sigma-70 family RNA polymerase sigma factor</fullName>
    </submittedName>
</protein>
<reference evidence="8 9" key="1">
    <citation type="submission" date="2020-06" db="EMBL/GenBank/DDBJ databases">
        <title>Actinomadura xiongansis sp. nov., isolated from soil of Baiyangdian.</title>
        <authorList>
            <person name="Zhang X."/>
        </authorList>
    </citation>
    <scope>NUCLEOTIDE SEQUENCE [LARGE SCALE GENOMIC DNA]</scope>
    <source>
        <strain evidence="8 9">HBUM206468</strain>
    </source>
</reference>
<dbReference type="Pfam" id="PF04542">
    <property type="entry name" value="Sigma70_r2"/>
    <property type="match status" value="1"/>
</dbReference>
<proteinExistence type="inferred from homology"/>
<evidence type="ECO:0000256" key="5">
    <source>
        <dbReference type="ARBA" id="ARBA00023163"/>
    </source>
</evidence>
<dbReference type="SUPFAM" id="SSF88946">
    <property type="entry name" value="Sigma2 domain of RNA polymerase sigma factors"/>
    <property type="match status" value="1"/>
</dbReference>
<dbReference type="InterPro" id="IPR036388">
    <property type="entry name" value="WH-like_DNA-bd_sf"/>
</dbReference>
<evidence type="ECO:0000313" key="9">
    <source>
        <dbReference type="Proteomes" id="UP000805614"/>
    </source>
</evidence>
<dbReference type="InterPro" id="IPR013325">
    <property type="entry name" value="RNA_pol_sigma_r2"/>
</dbReference>
<gene>
    <name evidence="8" type="ORF">HKK74_06475</name>
</gene>
<dbReference type="Proteomes" id="UP000805614">
    <property type="component" value="Unassembled WGS sequence"/>
</dbReference>
<evidence type="ECO:0000256" key="1">
    <source>
        <dbReference type="ARBA" id="ARBA00010641"/>
    </source>
</evidence>
<keyword evidence="9" id="KW-1185">Reference proteome</keyword>
<dbReference type="Gene3D" id="1.10.10.10">
    <property type="entry name" value="Winged helix-like DNA-binding domain superfamily/Winged helix DNA-binding domain"/>
    <property type="match status" value="1"/>
</dbReference>
<dbReference type="SUPFAM" id="SSF88659">
    <property type="entry name" value="Sigma3 and sigma4 domains of RNA polymerase sigma factors"/>
    <property type="match status" value="1"/>
</dbReference>
<keyword evidence="4" id="KW-0238">DNA-binding</keyword>
<keyword evidence="3" id="KW-0731">Sigma factor</keyword>
<keyword evidence="5" id="KW-0804">Transcription</keyword>
<dbReference type="EMBL" id="JABVEC010000003">
    <property type="protein sequence ID" value="MBC6465136.1"/>
    <property type="molecule type" value="Genomic_DNA"/>
</dbReference>
<name>A0ABR7LJV2_9ACTN</name>
<dbReference type="PANTHER" id="PTHR43133">
    <property type="entry name" value="RNA POLYMERASE ECF-TYPE SIGMA FACTO"/>
    <property type="match status" value="1"/>
</dbReference>
<evidence type="ECO:0000256" key="3">
    <source>
        <dbReference type="ARBA" id="ARBA00023082"/>
    </source>
</evidence>
<dbReference type="InterPro" id="IPR039425">
    <property type="entry name" value="RNA_pol_sigma-70-like"/>
</dbReference>
<dbReference type="InterPro" id="IPR007627">
    <property type="entry name" value="RNA_pol_sigma70_r2"/>
</dbReference>
<evidence type="ECO:0000313" key="8">
    <source>
        <dbReference type="EMBL" id="MBC6465136.1"/>
    </source>
</evidence>
<dbReference type="PANTHER" id="PTHR43133:SF8">
    <property type="entry name" value="RNA POLYMERASE SIGMA FACTOR HI_1459-RELATED"/>
    <property type="match status" value="1"/>
</dbReference>
<dbReference type="InterPro" id="IPR013324">
    <property type="entry name" value="RNA_pol_sigma_r3/r4-like"/>
</dbReference>
<dbReference type="Gene3D" id="1.10.1740.10">
    <property type="match status" value="1"/>
</dbReference>
<comment type="caution">
    <text evidence="8">The sequence shown here is derived from an EMBL/GenBank/DDBJ whole genome shotgun (WGS) entry which is preliminary data.</text>
</comment>
<dbReference type="NCBIfam" id="TIGR02937">
    <property type="entry name" value="sigma70-ECF"/>
    <property type="match status" value="1"/>
</dbReference>